<keyword evidence="2" id="KW-1133">Transmembrane helix</keyword>
<dbReference type="RefSeq" id="WP_067664083.1">
    <property type="nucleotide sequence ID" value="NZ_FQXG01000005.1"/>
</dbReference>
<keyword evidence="2" id="KW-0472">Membrane</keyword>
<evidence type="ECO:0000256" key="1">
    <source>
        <dbReference type="SAM" id="Coils"/>
    </source>
</evidence>
<dbReference type="AlphaFoldDB" id="A0A1M5X705"/>
<name>A0A1M5X705_9GAMM</name>
<dbReference type="STRING" id="299255.SAMN02745129_3287"/>
<feature type="transmembrane region" description="Helical" evidence="2">
    <location>
        <begin position="6"/>
        <end position="24"/>
    </location>
</feature>
<dbReference type="EMBL" id="FQXG01000005">
    <property type="protein sequence ID" value="SHH95605.1"/>
    <property type="molecule type" value="Genomic_DNA"/>
</dbReference>
<evidence type="ECO:0000313" key="4">
    <source>
        <dbReference type="Proteomes" id="UP000184268"/>
    </source>
</evidence>
<evidence type="ECO:0000313" key="3">
    <source>
        <dbReference type="EMBL" id="SHH95605.1"/>
    </source>
</evidence>
<reference evidence="3 4" key="1">
    <citation type="submission" date="2016-11" db="EMBL/GenBank/DDBJ databases">
        <authorList>
            <person name="Jaros S."/>
            <person name="Januszkiewicz K."/>
            <person name="Wedrychowicz H."/>
        </authorList>
    </citation>
    <scope>NUCLEOTIDE SEQUENCE [LARGE SCALE GENOMIC DNA]</scope>
    <source>
        <strain evidence="3 4">DSM 16917</strain>
    </source>
</reference>
<organism evidence="3 4">
    <name type="scientific">Ferrimonas marina</name>
    <dbReference type="NCBI Taxonomy" id="299255"/>
    <lineage>
        <taxon>Bacteria</taxon>
        <taxon>Pseudomonadati</taxon>
        <taxon>Pseudomonadota</taxon>
        <taxon>Gammaproteobacteria</taxon>
        <taxon>Alteromonadales</taxon>
        <taxon>Ferrimonadaceae</taxon>
        <taxon>Ferrimonas</taxon>
    </lineage>
</organism>
<accession>A0A1M5X705</accession>
<evidence type="ECO:0000256" key="2">
    <source>
        <dbReference type="SAM" id="Phobius"/>
    </source>
</evidence>
<gene>
    <name evidence="3" type="ORF">SAMN02745129_3287</name>
</gene>
<keyword evidence="1" id="KW-0175">Coiled coil</keyword>
<feature type="coiled-coil region" evidence="1">
    <location>
        <begin position="21"/>
        <end position="52"/>
    </location>
</feature>
<dbReference type="Proteomes" id="UP000184268">
    <property type="component" value="Unassembled WGS sequence"/>
</dbReference>
<protein>
    <submittedName>
        <fullName evidence="3">Uncharacterized protein</fullName>
    </submittedName>
</protein>
<keyword evidence="2" id="KW-0812">Transmembrane</keyword>
<sequence>MSHPALIVFACFASVLLLYIAHIARKHRQKLKQDSEALQAQLDKQVQSLQAEGVTLDAEALEGRSLKNQLWQSLQQAHQAGFDSNPRKGAAGGRLTALQQADCDALMATLTELAPRCPETEQRWQLYRALLGQAAQLGGFAYWDLRGSEKQARKGREGLEAQRRAMAERLAALTE</sequence>
<proteinExistence type="predicted"/>
<keyword evidence="4" id="KW-1185">Reference proteome</keyword>